<keyword evidence="2" id="KW-1185">Reference proteome</keyword>
<sequence length="303" mass="34872">MLDPQSLEIISQFKQSLFQRRTAVQPPALVVSNRGNKLSSSGLGGPADGDLRTKLVEYDNTSQVVYTNDELERSNRRSKRKWNAEHGVNDDDNESETSDSDPGSDDDHPLKKIRLSEILAPLTHPSELVTHTAILKTYKLPVFTNLANNLIHLIEVEQNNLNWLNKLLQVLNGEDWYYVLEDKMGLEKYDHGLNDDGKSTENGNDDQGDDKRITRSTNLLEVNDPFFALPETFKRYEAFQTRLTEEPEDPAREELINYLQVSIQRQHEYIKNLTQLRNGLVRADRLKQDLLKWAKEMHDKKST</sequence>
<evidence type="ECO:0000313" key="1">
    <source>
        <dbReference type="EMBL" id="KAJ9096168.1"/>
    </source>
</evidence>
<evidence type="ECO:0000313" key="2">
    <source>
        <dbReference type="Proteomes" id="UP001241377"/>
    </source>
</evidence>
<comment type="caution">
    <text evidence="1">The sequence shown here is derived from an EMBL/GenBank/DDBJ whole genome shotgun (WGS) entry which is preliminary data.</text>
</comment>
<reference evidence="1" key="1">
    <citation type="submission" date="2023-04" db="EMBL/GenBank/DDBJ databases">
        <title>Draft Genome sequencing of Naganishia species isolated from polar environments using Oxford Nanopore Technology.</title>
        <authorList>
            <person name="Leo P."/>
            <person name="Venkateswaran K."/>
        </authorList>
    </citation>
    <scope>NUCLEOTIDE SEQUENCE</scope>
    <source>
        <strain evidence="1">MNA-CCFEE 5261</strain>
    </source>
</reference>
<dbReference type="EMBL" id="JASBWR010000095">
    <property type="protein sequence ID" value="KAJ9096168.1"/>
    <property type="molecule type" value="Genomic_DNA"/>
</dbReference>
<dbReference type="Proteomes" id="UP001241377">
    <property type="component" value="Unassembled WGS sequence"/>
</dbReference>
<protein>
    <submittedName>
        <fullName evidence="1">Uncharacterized protein</fullName>
    </submittedName>
</protein>
<organism evidence="1 2">
    <name type="scientific">Naganishia cerealis</name>
    <dbReference type="NCBI Taxonomy" id="610337"/>
    <lineage>
        <taxon>Eukaryota</taxon>
        <taxon>Fungi</taxon>
        <taxon>Dikarya</taxon>
        <taxon>Basidiomycota</taxon>
        <taxon>Agaricomycotina</taxon>
        <taxon>Tremellomycetes</taxon>
        <taxon>Filobasidiales</taxon>
        <taxon>Filobasidiaceae</taxon>
        <taxon>Naganishia</taxon>
    </lineage>
</organism>
<accession>A0ACC2VAR4</accession>
<name>A0ACC2VAR4_9TREE</name>
<gene>
    <name evidence="1" type="ORF">QFC19_007267</name>
</gene>
<proteinExistence type="predicted"/>